<dbReference type="GO" id="GO:0005576">
    <property type="term" value="C:extracellular region"/>
    <property type="evidence" value="ECO:0007669"/>
    <property type="project" value="InterPro"/>
</dbReference>
<dbReference type="GO" id="GO:0006027">
    <property type="term" value="P:glycosaminoglycan catabolic process"/>
    <property type="evidence" value="ECO:0007669"/>
    <property type="project" value="InterPro"/>
</dbReference>
<dbReference type="SUPFAM" id="SSF49785">
    <property type="entry name" value="Galactose-binding domain-like"/>
    <property type="match status" value="1"/>
</dbReference>
<dbReference type="InterPro" id="IPR039174">
    <property type="entry name" value="Chondroitin_ABC_lyase"/>
</dbReference>
<dbReference type="PANTHER" id="PTHR37322:SF3">
    <property type="entry name" value="CHONDROITIN SULFATE ABC EXOLYASE"/>
    <property type="match status" value="1"/>
</dbReference>
<dbReference type="SUPFAM" id="SSF49863">
    <property type="entry name" value="Hyaluronate lyase-like, C-terminal domain"/>
    <property type="match status" value="1"/>
</dbReference>
<evidence type="ECO:0000256" key="4">
    <source>
        <dbReference type="SAM" id="SignalP"/>
    </source>
</evidence>
<dbReference type="InterPro" id="IPR014718">
    <property type="entry name" value="GH-type_carb-bd"/>
</dbReference>
<dbReference type="InterPro" id="IPR003159">
    <property type="entry name" value="Lyase_8_central_dom"/>
</dbReference>
<dbReference type="Pfam" id="PF02278">
    <property type="entry name" value="Lyase_8"/>
    <property type="match status" value="1"/>
</dbReference>
<dbReference type="InterPro" id="IPR011071">
    <property type="entry name" value="Lyase_8-like_C"/>
</dbReference>
<evidence type="ECO:0000256" key="2">
    <source>
        <dbReference type="ARBA" id="ARBA00023239"/>
    </source>
</evidence>
<dbReference type="EMBL" id="JAENII010000025">
    <property type="protein sequence ID" value="MBK1829007.1"/>
    <property type="molecule type" value="Genomic_DNA"/>
</dbReference>
<dbReference type="GO" id="GO:0030246">
    <property type="term" value="F:carbohydrate binding"/>
    <property type="evidence" value="ECO:0007669"/>
    <property type="project" value="InterPro"/>
</dbReference>
<dbReference type="Pfam" id="PF09093">
    <property type="entry name" value="Lyase_catalyt"/>
    <property type="match status" value="1"/>
</dbReference>
<feature type="signal peptide" evidence="4">
    <location>
        <begin position="1"/>
        <end position="22"/>
    </location>
</feature>
<dbReference type="InterPro" id="IPR008979">
    <property type="entry name" value="Galactose-bd-like_sf"/>
</dbReference>
<dbReference type="Proteomes" id="UP000658278">
    <property type="component" value="Unassembled WGS sequence"/>
</dbReference>
<evidence type="ECO:0000313" key="7">
    <source>
        <dbReference type="EMBL" id="MBK1829007.1"/>
    </source>
</evidence>
<accession>A0A934VHF2</accession>
<dbReference type="GO" id="GO:0005975">
    <property type="term" value="P:carbohydrate metabolic process"/>
    <property type="evidence" value="ECO:0007669"/>
    <property type="project" value="InterPro"/>
</dbReference>
<dbReference type="Gene3D" id="1.50.10.100">
    <property type="entry name" value="Chondroitin AC/alginate lyase"/>
    <property type="match status" value="1"/>
</dbReference>
<comment type="caution">
    <text evidence="7">The sequence shown here is derived from an EMBL/GenBank/DDBJ whole genome shotgun (WGS) entry which is preliminary data.</text>
</comment>
<sequence length="944" mass="104134">MRKLIRFTSSALAVALCGISFADELPAASWLTASFESGIPDSIVAQGGNLSLSDDHLLDGTKALRWDFKDGDAFTLDTGPLGNVGVWTGYGGYSRSALIFPVYLTEEGPGHLLVEIRACEKTAATFEIPLAHVGWQKPVFHYSWKSKLNWIDGALKGRLDNFRVSAHGITGDSTAYFDAIFFNDPRDFRDAREPIAESWKPADHDFSGPPAPTAEEIVRLDTLTGFLHAKPNPEIKRDHWEKRIAHFRSVIETQQLYKGHPLKKLPDHFAFLNGIANDWLVCTDPEMKREIAACFHTVNDWLQEQGLVVNGSVGKANNYVGRLYVDAITKMRDPLKEHGTLEPSIHYLKWAYSYDDRLFGESHQESMDYFHNEAARLLRIALAHPDPVDRWHHVHQFRDVFAKQLVASIKPDGGIFHHGFHYYAYGSMGMNDASWLVSILSKSDLPVTREAIDAIRVALESMIWYCGRTTLWSLSGRNATGAQNAPTGSLKALAEAYAPYNDGKPDPQLLAEFLRLSPSKTTHPEFAGIEPAASPNGNRTMPSAALSMHRRGNWLAGVKGYSKHVASGESYANSNRHGLYMSMGQLELLTHPESLPTVHASGTRPDNGYDWTAIEGATTIHCPLAGIANGNGSRLPRNQETFVGGLSNGPNGLFAMTFSLGVPGAMTSGAAKDSPKPEPLTALKTWFFFDNRIVCLGSDIATSGVDHPVRTNLFQKFLTETHDSTRLNGEVLTLADRPVIRDEPRATTLVDPYGNAYFTPADTPVHLRISEQRSRNCNDSKDTTGNYATAWIEHGKNPTSAGYEYAVVVQPSESEVSAFADQRPYQVIRKDSAAHIVHDSPTHTTGYVIFEKDTDLPAEFPLRSVDQPCLVMIAEKDGQLIVSLTNPDARLEAREPQAVTIHLRGEFSPAHESSMATVDPQDGDTTITAPVRHGESVSIRLSER</sequence>
<comment type="similarity">
    <text evidence="1">Belongs to the polysaccharide lyase 8 family.</text>
</comment>
<evidence type="ECO:0000259" key="6">
    <source>
        <dbReference type="Pfam" id="PF09093"/>
    </source>
</evidence>
<reference evidence="7" key="1">
    <citation type="submission" date="2021-01" db="EMBL/GenBank/DDBJ databases">
        <title>Modified the classification status of verrucomicrobia.</title>
        <authorList>
            <person name="Feng X."/>
        </authorList>
    </citation>
    <scope>NUCLEOTIDE SEQUENCE</scope>
    <source>
        <strain evidence="7">KCTC 22201</strain>
    </source>
</reference>
<protein>
    <submittedName>
        <fullName evidence="7">Uncharacterized protein</fullName>
    </submittedName>
</protein>
<dbReference type="AlphaFoldDB" id="A0A934VHF2"/>
<evidence type="ECO:0000313" key="8">
    <source>
        <dbReference type="Proteomes" id="UP000658278"/>
    </source>
</evidence>
<keyword evidence="4" id="KW-0732">Signal</keyword>
<feature type="chain" id="PRO_5036997994" evidence="4">
    <location>
        <begin position="23"/>
        <end position="944"/>
    </location>
</feature>
<dbReference type="InterPro" id="IPR011013">
    <property type="entry name" value="Gal_mutarotase_sf_dom"/>
</dbReference>
<dbReference type="RefSeq" id="WP_200283435.1">
    <property type="nucleotide sequence ID" value="NZ_JAENII010000025.1"/>
</dbReference>
<name>A0A934VHF2_9BACT</name>
<gene>
    <name evidence="7" type="ORF">JIN81_18370</name>
</gene>
<dbReference type="GO" id="GO:0016837">
    <property type="term" value="F:carbon-oxygen lyase activity, acting on polysaccharides"/>
    <property type="evidence" value="ECO:0007669"/>
    <property type="project" value="UniProtKB-ARBA"/>
</dbReference>
<dbReference type="Gene3D" id="2.60.120.430">
    <property type="entry name" value="Galactose-binding lectin"/>
    <property type="match status" value="1"/>
</dbReference>
<dbReference type="Gene3D" id="2.60.220.10">
    <property type="entry name" value="Polysaccharide lyase family 8-like, C-terminal"/>
    <property type="match status" value="1"/>
</dbReference>
<evidence type="ECO:0000256" key="3">
    <source>
        <dbReference type="SAM" id="MobiDB-lite"/>
    </source>
</evidence>
<dbReference type="Gene3D" id="2.70.98.10">
    <property type="match status" value="1"/>
</dbReference>
<dbReference type="InterPro" id="IPR008929">
    <property type="entry name" value="Chondroitin_lyas"/>
</dbReference>
<evidence type="ECO:0000259" key="5">
    <source>
        <dbReference type="Pfam" id="PF02278"/>
    </source>
</evidence>
<organism evidence="7 8">
    <name type="scientific">Haloferula rosea</name>
    <dbReference type="NCBI Taxonomy" id="490093"/>
    <lineage>
        <taxon>Bacteria</taxon>
        <taxon>Pseudomonadati</taxon>
        <taxon>Verrucomicrobiota</taxon>
        <taxon>Verrucomicrobiia</taxon>
        <taxon>Verrucomicrobiales</taxon>
        <taxon>Verrucomicrobiaceae</taxon>
        <taxon>Haloferula</taxon>
    </lineage>
</organism>
<keyword evidence="2" id="KW-0456">Lyase</keyword>
<feature type="domain" description="Lyase catalytic" evidence="6">
    <location>
        <begin position="264"/>
        <end position="521"/>
    </location>
</feature>
<dbReference type="SUPFAM" id="SSF74650">
    <property type="entry name" value="Galactose mutarotase-like"/>
    <property type="match status" value="1"/>
</dbReference>
<feature type="region of interest" description="Disordered" evidence="3">
    <location>
        <begin position="910"/>
        <end position="929"/>
    </location>
</feature>
<dbReference type="InterPro" id="IPR015177">
    <property type="entry name" value="Lyase_catalyt"/>
</dbReference>
<dbReference type="SUPFAM" id="SSF48230">
    <property type="entry name" value="Chondroitin AC/alginate lyase"/>
    <property type="match status" value="1"/>
</dbReference>
<proteinExistence type="inferred from homology"/>
<keyword evidence="8" id="KW-1185">Reference proteome</keyword>
<feature type="domain" description="Polysaccharide lyase family 8 central" evidence="5">
    <location>
        <begin position="548"/>
        <end position="808"/>
    </location>
</feature>
<dbReference type="PANTHER" id="PTHR37322">
    <property type="match status" value="1"/>
</dbReference>
<evidence type="ECO:0000256" key="1">
    <source>
        <dbReference type="ARBA" id="ARBA00006699"/>
    </source>
</evidence>